<proteinExistence type="predicted"/>
<evidence type="ECO:0000256" key="6">
    <source>
        <dbReference type="SAM" id="Phobius"/>
    </source>
</evidence>
<keyword evidence="3 6" id="KW-0812">Transmembrane</keyword>
<dbReference type="RefSeq" id="WP_085765847.1">
    <property type="nucleotide sequence ID" value="NZ_CP019344.1"/>
</dbReference>
<reference evidence="7 8" key="1">
    <citation type="submission" date="2016-11" db="EMBL/GenBank/DDBJ databases">
        <title>Trade-off between light-utilization and light-protection in marine flavobacteria.</title>
        <authorList>
            <person name="Kumagai Y."/>
        </authorList>
    </citation>
    <scope>NUCLEOTIDE SEQUENCE [LARGE SCALE GENOMIC DNA]</scope>
    <source>
        <strain evidence="7 8">JCM 13191</strain>
    </source>
</reference>
<dbReference type="STRING" id="331648.BST97_02980"/>
<feature type="transmembrane region" description="Helical" evidence="6">
    <location>
        <begin position="220"/>
        <end position="237"/>
    </location>
</feature>
<feature type="transmembrane region" description="Helical" evidence="6">
    <location>
        <begin position="39"/>
        <end position="58"/>
    </location>
</feature>
<keyword evidence="4 6" id="KW-1133">Transmembrane helix</keyword>
<feature type="transmembrane region" description="Helical" evidence="6">
    <location>
        <begin position="79"/>
        <end position="100"/>
    </location>
</feature>
<gene>
    <name evidence="7" type="ORF">BST97_02980</name>
</gene>
<sequence>MGIVIKHSAWNLGLTILGFLLGAANTLLLATNFLDDDYYGLWGYVLSTAFLLFPLMSFGIHNTLVKFYSSYTTVDERDAFLSVMLILPLIVVLPGALLIYVFQEQIIDLITKVNEMVGDYVWHIVIIAVFQAYFEVFYAWVKVHMKTIGGNFIKEVFYRFAATILLIAVMFDWITQSQFIDSLVLVYALRCIIMMVMAFRTYKPKLQIRKTAFTRRIFDYSLLMIIAGSVGTALIDLDKYMINQYLSIDTISYYGVAVYIATVIAIPARGMSQITFPLAAQYLNQNKTQELEKLYKRSSLNLSIISGFLMVVILCNVQEFYNLLPPEFSVAIPVVFIISSVKFTENLLGSNNAILYNSDLYRVTLWLGLALALVAVALNLLLIPLYGIYGAAISTSIAFIGYAFAKAGYVYYKLHLNPWTSKTWMSLGLIAVTILGFVFWDFAINTYINIALKTLLLGGFYIGAVYALRLSSEINGMINNIVRKVF</sequence>
<feature type="transmembrane region" description="Helical" evidence="6">
    <location>
        <begin position="156"/>
        <end position="174"/>
    </location>
</feature>
<feature type="transmembrane region" description="Helical" evidence="6">
    <location>
        <begin position="120"/>
        <end position="141"/>
    </location>
</feature>
<feature type="transmembrane region" description="Helical" evidence="6">
    <location>
        <begin position="300"/>
        <end position="324"/>
    </location>
</feature>
<dbReference type="EMBL" id="CP019344">
    <property type="protein sequence ID" value="ARN77048.1"/>
    <property type="molecule type" value="Genomic_DNA"/>
</dbReference>
<dbReference type="PANTHER" id="PTHR30250">
    <property type="entry name" value="PST FAMILY PREDICTED COLANIC ACID TRANSPORTER"/>
    <property type="match status" value="1"/>
</dbReference>
<keyword evidence="8" id="KW-1185">Reference proteome</keyword>
<name>A0A1W6MHH1_9FLAO</name>
<protein>
    <submittedName>
        <fullName evidence="7">Polysaccharide biosynthesis protein</fullName>
    </submittedName>
</protein>
<feature type="transmembrane region" description="Helical" evidence="6">
    <location>
        <begin position="180"/>
        <end position="199"/>
    </location>
</feature>
<keyword evidence="2" id="KW-1003">Cell membrane</keyword>
<feature type="transmembrane region" description="Helical" evidence="6">
    <location>
        <begin position="257"/>
        <end position="279"/>
    </location>
</feature>
<dbReference type="AlphaFoldDB" id="A0A1W6MHH1"/>
<feature type="transmembrane region" description="Helical" evidence="6">
    <location>
        <begin position="388"/>
        <end position="412"/>
    </location>
</feature>
<evidence type="ECO:0000256" key="5">
    <source>
        <dbReference type="ARBA" id="ARBA00023136"/>
    </source>
</evidence>
<feature type="transmembrane region" description="Helical" evidence="6">
    <location>
        <begin position="12"/>
        <end position="33"/>
    </location>
</feature>
<dbReference type="Pfam" id="PF01943">
    <property type="entry name" value="Polysacc_synt"/>
    <property type="match status" value="1"/>
</dbReference>
<evidence type="ECO:0000313" key="7">
    <source>
        <dbReference type="EMBL" id="ARN77048.1"/>
    </source>
</evidence>
<dbReference type="Proteomes" id="UP000193431">
    <property type="component" value="Chromosome"/>
</dbReference>
<dbReference type="PANTHER" id="PTHR30250:SF11">
    <property type="entry name" value="O-ANTIGEN TRANSPORTER-RELATED"/>
    <property type="match status" value="1"/>
</dbReference>
<feature type="transmembrane region" description="Helical" evidence="6">
    <location>
        <begin position="330"/>
        <end position="348"/>
    </location>
</feature>
<dbReference type="InterPro" id="IPR050833">
    <property type="entry name" value="Poly_Biosynth_Transport"/>
</dbReference>
<organism evidence="7 8">
    <name type="scientific">Nonlabens spongiae</name>
    <dbReference type="NCBI Taxonomy" id="331648"/>
    <lineage>
        <taxon>Bacteria</taxon>
        <taxon>Pseudomonadati</taxon>
        <taxon>Bacteroidota</taxon>
        <taxon>Flavobacteriia</taxon>
        <taxon>Flavobacteriales</taxon>
        <taxon>Flavobacteriaceae</taxon>
        <taxon>Nonlabens</taxon>
    </lineage>
</organism>
<evidence type="ECO:0000256" key="3">
    <source>
        <dbReference type="ARBA" id="ARBA00022692"/>
    </source>
</evidence>
<evidence type="ECO:0000256" key="1">
    <source>
        <dbReference type="ARBA" id="ARBA00004651"/>
    </source>
</evidence>
<accession>A0A1W6MHH1</accession>
<dbReference type="OrthoDB" id="88014at2"/>
<feature type="transmembrane region" description="Helical" evidence="6">
    <location>
        <begin position="450"/>
        <end position="468"/>
    </location>
</feature>
<dbReference type="GO" id="GO:0005886">
    <property type="term" value="C:plasma membrane"/>
    <property type="evidence" value="ECO:0007669"/>
    <property type="project" value="UniProtKB-SubCell"/>
</dbReference>
<feature type="transmembrane region" description="Helical" evidence="6">
    <location>
        <begin position="360"/>
        <end position="382"/>
    </location>
</feature>
<evidence type="ECO:0000256" key="4">
    <source>
        <dbReference type="ARBA" id="ARBA00022989"/>
    </source>
</evidence>
<evidence type="ECO:0000313" key="8">
    <source>
        <dbReference type="Proteomes" id="UP000193431"/>
    </source>
</evidence>
<keyword evidence="5 6" id="KW-0472">Membrane</keyword>
<feature type="transmembrane region" description="Helical" evidence="6">
    <location>
        <begin position="424"/>
        <end position="444"/>
    </location>
</feature>
<dbReference type="InterPro" id="IPR002797">
    <property type="entry name" value="Polysacc_synth"/>
</dbReference>
<comment type="subcellular location">
    <subcellularLocation>
        <location evidence="1">Cell membrane</location>
        <topology evidence="1">Multi-pass membrane protein</topology>
    </subcellularLocation>
</comment>
<evidence type="ECO:0000256" key="2">
    <source>
        <dbReference type="ARBA" id="ARBA00022475"/>
    </source>
</evidence>